<dbReference type="EMBL" id="LACB01000647">
    <property type="protein sequence ID" value="KAJ9481962.1"/>
    <property type="molecule type" value="Genomic_DNA"/>
</dbReference>
<reference evidence="1" key="1">
    <citation type="submission" date="2015-06" db="EMBL/GenBank/DDBJ databases">
        <authorList>
            <person name="Nguyen H."/>
        </authorList>
    </citation>
    <scope>NUCLEOTIDE SEQUENCE</scope>
    <source>
        <strain evidence="1">DAOM 180753</strain>
    </source>
</reference>
<accession>A0AAI9X362</accession>
<evidence type="ECO:0000313" key="1">
    <source>
        <dbReference type="EMBL" id="KAJ9481962.1"/>
    </source>
</evidence>
<reference evidence="1" key="2">
    <citation type="journal article" date="2016" name="Fungal Biol.">
        <title>Ochratoxin A production by Penicillium thymicola.</title>
        <authorList>
            <person name="Nguyen H.D.T."/>
            <person name="McMullin D.R."/>
            <person name="Ponomareva E."/>
            <person name="Riley R."/>
            <person name="Pomraning K.R."/>
            <person name="Baker S.E."/>
            <person name="Seifert K.A."/>
        </authorList>
    </citation>
    <scope>NUCLEOTIDE SEQUENCE</scope>
    <source>
        <strain evidence="1">DAOM 180753</strain>
    </source>
</reference>
<name>A0AAI9X362_PENTH</name>
<proteinExistence type="predicted"/>
<dbReference type="AlphaFoldDB" id="A0AAI9X362"/>
<protein>
    <submittedName>
        <fullName evidence="1">Uncharacterized protein</fullName>
    </submittedName>
</protein>
<organism evidence="1 2">
    <name type="scientific">Penicillium thymicola</name>
    <dbReference type="NCBI Taxonomy" id="293382"/>
    <lineage>
        <taxon>Eukaryota</taxon>
        <taxon>Fungi</taxon>
        <taxon>Dikarya</taxon>
        <taxon>Ascomycota</taxon>
        <taxon>Pezizomycotina</taxon>
        <taxon>Eurotiomycetes</taxon>
        <taxon>Eurotiomycetidae</taxon>
        <taxon>Eurotiales</taxon>
        <taxon>Aspergillaceae</taxon>
        <taxon>Penicillium</taxon>
    </lineage>
</organism>
<evidence type="ECO:0000313" key="2">
    <source>
        <dbReference type="Proteomes" id="UP001227192"/>
    </source>
</evidence>
<keyword evidence="2" id="KW-1185">Reference proteome</keyword>
<gene>
    <name evidence="1" type="ORF">VN97_g11492</name>
</gene>
<sequence length="88" mass="9537">MFTRDPGRDRPELRLVTDDLGLGICSSGLGFWFGRVSSAESAPRFGHLAPTLSRGCEGEGFDLLSELCLPCPVALVSFFDCYFSVSVT</sequence>
<comment type="caution">
    <text evidence="1">The sequence shown here is derived from an EMBL/GenBank/DDBJ whole genome shotgun (WGS) entry which is preliminary data.</text>
</comment>
<dbReference type="Proteomes" id="UP001227192">
    <property type="component" value="Unassembled WGS sequence"/>
</dbReference>